<sequence length="275" mass="30513">MLSIYSYHFLLILSTVSYRSVGATDCPASSLLLATPTVPLSILYPAPSQGYGWKKDGGADDGDVRVSNHCDYPVYMWSVGARQLGGPRLNNTCDAYMTEDDRVMITVEAGMQYSEPFRTTCPKMNDTHEYCPDEDKVASQAVSLKVSKTKDLVNITQFEYAYIPDHVDPSKRLSYDISLIDCHRVVGIKDADATDEQHNGKLDCPGYKGGIGVAFNMDTFNTNCPPVYCDGVHKCPSIYTWEWTQRNDASLSCKDKYLGSMELVLCASGNPQMEE</sequence>
<reference evidence="2" key="1">
    <citation type="journal article" date="2020" name="Stud. Mycol.">
        <title>101 Dothideomycetes genomes: a test case for predicting lifestyles and emergence of pathogens.</title>
        <authorList>
            <person name="Haridas S."/>
            <person name="Albert R."/>
            <person name="Binder M."/>
            <person name="Bloem J."/>
            <person name="Labutti K."/>
            <person name="Salamov A."/>
            <person name="Andreopoulos B."/>
            <person name="Baker S."/>
            <person name="Barry K."/>
            <person name="Bills G."/>
            <person name="Bluhm B."/>
            <person name="Cannon C."/>
            <person name="Castanera R."/>
            <person name="Culley D."/>
            <person name="Daum C."/>
            <person name="Ezra D."/>
            <person name="Gonzalez J."/>
            <person name="Henrissat B."/>
            <person name="Kuo A."/>
            <person name="Liang C."/>
            <person name="Lipzen A."/>
            <person name="Lutzoni F."/>
            <person name="Magnuson J."/>
            <person name="Mondo S."/>
            <person name="Nolan M."/>
            <person name="Ohm R."/>
            <person name="Pangilinan J."/>
            <person name="Park H.-J."/>
            <person name="Ramirez L."/>
            <person name="Alfaro M."/>
            <person name="Sun H."/>
            <person name="Tritt A."/>
            <person name="Yoshinaga Y."/>
            <person name="Zwiers L.-H."/>
            <person name="Turgeon B."/>
            <person name="Goodwin S."/>
            <person name="Spatafora J."/>
            <person name="Crous P."/>
            <person name="Grigoriev I."/>
        </authorList>
    </citation>
    <scope>NUCLEOTIDE SEQUENCE</scope>
    <source>
        <strain evidence="2">CBS 122681</strain>
    </source>
</reference>
<evidence type="ECO:0000313" key="2">
    <source>
        <dbReference type="EMBL" id="KAF2652290.1"/>
    </source>
</evidence>
<evidence type="ECO:0000256" key="1">
    <source>
        <dbReference type="SAM" id="SignalP"/>
    </source>
</evidence>
<dbReference type="AlphaFoldDB" id="A0A6A6SXL6"/>
<name>A0A6A6SXL6_9PLEO</name>
<proteinExistence type="predicted"/>
<feature type="signal peptide" evidence="1">
    <location>
        <begin position="1"/>
        <end position="23"/>
    </location>
</feature>
<feature type="chain" id="PRO_5025470880" description="Lytic polysaccharide monooxygenase" evidence="1">
    <location>
        <begin position="24"/>
        <end position="275"/>
    </location>
</feature>
<evidence type="ECO:0008006" key="4">
    <source>
        <dbReference type="Google" id="ProtNLM"/>
    </source>
</evidence>
<keyword evidence="1" id="KW-0732">Signal</keyword>
<keyword evidence="3" id="KW-1185">Reference proteome</keyword>
<dbReference type="OrthoDB" id="3773432at2759"/>
<dbReference type="Proteomes" id="UP000799324">
    <property type="component" value="Unassembled WGS sequence"/>
</dbReference>
<accession>A0A6A6SXL6</accession>
<dbReference type="EMBL" id="MU004405">
    <property type="protein sequence ID" value="KAF2652290.1"/>
    <property type="molecule type" value="Genomic_DNA"/>
</dbReference>
<protein>
    <recommendedName>
        <fullName evidence="4">Lytic polysaccharide monooxygenase</fullName>
    </recommendedName>
</protein>
<organism evidence="2 3">
    <name type="scientific">Lophiostoma macrostomum CBS 122681</name>
    <dbReference type="NCBI Taxonomy" id="1314788"/>
    <lineage>
        <taxon>Eukaryota</taxon>
        <taxon>Fungi</taxon>
        <taxon>Dikarya</taxon>
        <taxon>Ascomycota</taxon>
        <taxon>Pezizomycotina</taxon>
        <taxon>Dothideomycetes</taxon>
        <taxon>Pleosporomycetidae</taxon>
        <taxon>Pleosporales</taxon>
        <taxon>Lophiostomataceae</taxon>
        <taxon>Lophiostoma</taxon>
    </lineage>
</organism>
<evidence type="ECO:0000313" key="3">
    <source>
        <dbReference type="Proteomes" id="UP000799324"/>
    </source>
</evidence>
<gene>
    <name evidence="2" type="ORF">K491DRAFT_605126</name>
</gene>